<dbReference type="STRING" id="568860.SAMN05421811_13025"/>
<accession>A0A1I0LW56</accession>
<dbReference type="GO" id="GO:0004519">
    <property type="term" value="F:endonuclease activity"/>
    <property type="evidence" value="ECO:0007669"/>
    <property type="project" value="UniProtKB-KW"/>
</dbReference>
<dbReference type="InterPro" id="IPR011335">
    <property type="entry name" value="Restrct_endonuc-II-like"/>
</dbReference>
<gene>
    <name evidence="2" type="ORF">SAMN05421811_13025</name>
</gene>
<keyword evidence="3" id="KW-1185">Reference proteome</keyword>
<organism evidence="2 3">
    <name type="scientific">Nonomuraea wenchangensis</name>
    <dbReference type="NCBI Taxonomy" id="568860"/>
    <lineage>
        <taxon>Bacteria</taxon>
        <taxon>Bacillati</taxon>
        <taxon>Actinomycetota</taxon>
        <taxon>Actinomycetes</taxon>
        <taxon>Streptosporangiales</taxon>
        <taxon>Streptosporangiaceae</taxon>
        <taxon>Nonomuraea</taxon>
    </lineage>
</organism>
<evidence type="ECO:0000256" key="1">
    <source>
        <dbReference type="SAM" id="MobiDB-lite"/>
    </source>
</evidence>
<dbReference type="SUPFAM" id="SSF52980">
    <property type="entry name" value="Restriction endonuclease-like"/>
    <property type="match status" value="1"/>
</dbReference>
<sequence>MVNLFRFYHFQTTPNAGAAKPRQVDLFATRDTESYLIETKWRSDKSGIDDIDSLRSRLRRVPAHVTGLLVSIGGFSETVIADLATNTAQPVILLSGGELEQILLDRESLLRLLHRKKEALLAHGTVLLDAALMQTMSARSRKSAAVLPVSPAEFMWPDGHRSRVLDCRGEFGQFVFAREIPDIDWMPAAGFGVALDLYPKIYGEQSLLDLIDTLSNLGWVTGQACWSIQQASQNWHGLGAAEFATALPRWAERAAHDDSHHSEECCYTDVCDGGFYTLTANLAAHQSRLVSMVNLSFQLQGIPLDLSPLMQLCKAVGVHEAVHFRPLHSRSITRSERFPLRSQTDIEVVAYVVQHDDFDLLLDPDRDAQSTTTMRPAEWVTGIVIRNPLFGKSAPAEMDPDLRPLQSSELIICNLAHHHPLGYERVTYYADRVECARSINAQLFAVSCNWNPADLQGRIRDLTPCDSMRERDQTYNETPGDHMDLEQ</sequence>
<reference evidence="2 3" key="1">
    <citation type="submission" date="2016-10" db="EMBL/GenBank/DDBJ databases">
        <authorList>
            <person name="de Groot N.N."/>
        </authorList>
    </citation>
    <scope>NUCLEOTIDE SEQUENCE [LARGE SCALE GENOMIC DNA]</scope>
    <source>
        <strain evidence="2 3">CGMCC 4.5598</strain>
    </source>
</reference>
<evidence type="ECO:0000313" key="2">
    <source>
        <dbReference type="EMBL" id="SEU47631.1"/>
    </source>
</evidence>
<proteinExistence type="predicted"/>
<dbReference type="EMBL" id="FOHX01000030">
    <property type="protein sequence ID" value="SEU47631.1"/>
    <property type="molecule type" value="Genomic_DNA"/>
</dbReference>
<feature type="region of interest" description="Disordered" evidence="1">
    <location>
        <begin position="464"/>
        <end position="487"/>
    </location>
</feature>
<dbReference type="AlphaFoldDB" id="A0A1I0LW56"/>
<keyword evidence="2" id="KW-0540">Nuclease</keyword>
<keyword evidence="2" id="KW-0255">Endonuclease</keyword>
<dbReference type="GO" id="GO:0003677">
    <property type="term" value="F:DNA binding"/>
    <property type="evidence" value="ECO:0007669"/>
    <property type="project" value="InterPro"/>
</dbReference>
<dbReference type="GO" id="GO:0009307">
    <property type="term" value="P:DNA restriction-modification system"/>
    <property type="evidence" value="ECO:0007669"/>
    <property type="project" value="InterPro"/>
</dbReference>
<protein>
    <submittedName>
        <fullName evidence="2">Restriction endonuclease</fullName>
    </submittedName>
</protein>
<dbReference type="Proteomes" id="UP000199361">
    <property type="component" value="Unassembled WGS sequence"/>
</dbReference>
<keyword evidence="2" id="KW-0378">Hydrolase</keyword>
<name>A0A1I0LW56_9ACTN</name>
<evidence type="ECO:0000313" key="3">
    <source>
        <dbReference type="Proteomes" id="UP000199361"/>
    </source>
</evidence>